<evidence type="ECO:0000256" key="2">
    <source>
        <dbReference type="SAM" id="Phobius"/>
    </source>
</evidence>
<evidence type="ECO:0000313" key="3">
    <source>
        <dbReference type="EMBL" id="RKF07127.1"/>
    </source>
</evidence>
<gene>
    <name evidence="3" type="ORF">DEM25_004545</name>
</gene>
<sequence>MEKAMSSTNFFVDFTLFNVLGYIGGAHWMVAFSVATFLALITRHLHNRAMHRPVRVRSSREKPDFSALPAFRDDADRREQGRRRR</sequence>
<dbReference type="EMBL" id="QFWV02000004">
    <property type="protein sequence ID" value="RKF07127.1"/>
    <property type="molecule type" value="Genomic_DNA"/>
</dbReference>
<evidence type="ECO:0000313" key="4">
    <source>
        <dbReference type="Proteomes" id="UP000246132"/>
    </source>
</evidence>
<keyword evidence="2" id="KW-0472">Membrane</keyword>
<proteinExistence type="predicted"/>
<dbReference type="AlphaFoldDB" id="A0A3A8A9Z2"/>
<keyword evidence="2" id="KW-0812">Transmembrane</keyword>
<dbReference type="Proteomes" id="UP000246132">
    <property type="component" value="Unassembled WGS sequence"/>
</dbReference>
<name>A0A3A8A9Z2_9HYPH</name>
<feature type="transmembrane region" description="Helical" evidence="2">
    <location>
        <begin position="20"/>
        <end position="42"/>
    </location>
</feature>
<comment type="caution">
    <text evidence="3">The sequence shown here is derived from an EMBL/GenBank/DDBJ whole genome shotgun (WGS) entry which is preliminary data.</text>
</comment>
<organism evidence="3 4">
    <name type="scientific">Oceaniradius stylonematis</name>
    <dbReference type="NCBI Taxonomy" id="2184161"/>
    <lineage>
        <taxon>Bacteria</taxon>
        <taxon>Pseudomonadati</taxon>
        <taxon>Pseudomonadota</taxon>
        <taxon>Alphaproteobacteria</taxon>
        <taxon>Hyphomicrobiales</taxon>
        <taxon>Ahrensiaceae</taxon>
        <taxon>Oceaniradius</taxon>
    </lineage>
</organism>
<evidence type="ECO:0000256" key="1">
    <source>
        <dbReference type="SAM" id="MobiDB-lite"/>
    </source>
</evidence>
<accession>A0A3A8A9Z2</accession>
<protein>
    <submittedName>
        <fullName evidence="3">Uncharacterized protein</fullName>
    </submittedName>
</protein>
<keyword evidence="4" id="KW-1185">Reference proteome</keyword>
<keyword evidence="2" id="KW-1133">Transmembrane helix</keyword>
<reference evidence="3 4" key="1">
    <citation type="journal article" date="2018" name="Int. J. Syst. Bacteriol.">
        <title>Oceaniradius stylonemae gen. nov., sp. nov., isolated from a red alga, Stylonema cornu-cervi.</title>
        <authorList>
            <person name="Jeong S."/>
        </authorList>
    </citation>
    <scope>NUCLEOTIDE SEQUENCE [LARGE SCALE GENOMIC DNA]</scope>
    <source>
        <strain evidence="3 4">StC1</strain>
    </source>
</reference>
<feature type="region of interest" description="Disordered" evidence="1">
    <location>
        <begin position="52"/>
        <end position="85"/>
    </location>
</feature>